<dbReference type="AlphaFoldDB" id="A0A2G8JD06"/>
<name>A0A2G8JD06_STIJA</name>
<dbReference type="STRING" id="307972.A0A2G8JD06"/>
<proteinExistence type="predicted"/>
<evidence type="ECO:0000313" key="3">
    <source>
        <dbReference type="Proteomes" id="UP000230750"/>
    </source>
</evidence>
<protein>
    <submittedName>
        <fullName evidence="2">Uncharacterized protein</fullName>
    </submittedName>
</protein>
<dbReference type="Proteomes" id="UP000230750">
    <property type="component" value="Unassembled WGS sequence"/>
</dbReference>
<reference evidence="2 3" key="1">
    <citation type="journal article" date="2017" name="PLoS Biol.">
        <title>The sea cucumber genome provides insights into morphological evolution and visceral regeneration.</title>
        <authorList>
            <person name="Zhang X."/>
            <person name="Sun L."/>
            <person name="Yuan J."/>
            <person name="Sun Y."/>
            <person name="Gao Y."/>
            <person name="Zhang L."/>
            <person name="Li S."/>
            <person name="Dai H."/>
            <person name="Hamel J.F."/>
            <person name="Liu C."/>
            <person name="Yu Y."/>
            <person name="Liu S."/>
            <person name="Lin W."/>
            <person name="Guo K."/>
            <person name="Jin S."/>
            <person name="Xu P."/>
            <person name="Storey K.B."/>
            <person name="Huan P."/>
            <person name="Zhang T."/>
            <person name="Zhou Y."/>
            <person name="Zhang J."/>
            <person name="Lin C."/>
            <person name="Li X."/>
            <person name="Xing L."/>
            <person name="Huo D."/>
            <person name="Sun M."/>
            <person name="Wang L."/>
            <person name="Mercier A."/>
            <person name="Li F."/>
            <person name="Yang H."/>
            <person name="Xiang J."/>
        </authorList>
    </citation>
    <scope>NUCLEOTIDE SEQUENCE [LARGE SCALE GENOMIC DNA]</scope>
    <source>
        <strain evidence="2">Shaxun</strain>
        <tissue evidence="2">Muscle</tissue>
    </source>
</reference>
<organism evidence="2 3">
    <name type="scientific">Stichopus japonicus</name>
    <name type="common">Sea cucumber</name>
    <dbReference type="NCBI Taxonomy" id="307972"/>
    <lineage>
        <taxon>Eukaryota</taxon>
        <taxon>Metazoa</taxon>
        <taxon>Echinodermata</taxon>
        <taxon>Eleutherozoa</taxon>
        <taxon>Echinozoa</taxon>
        <taxon>Holothuroidea</taxon>
        <taxon>Aspidochirotacea</taxon>
        <taxon>Aspidochirotida</taxon>
        <taxon>Stichopodidae</taxon>
        <taxon>Apostichopus</taxon>
    </lineage>
</organism>
<dbReference type="OrthoDB" id="6049857at2759"/>
<evidence type="ECO:0000313" key="2">
    <source>
        <dbReference type="EMBL" id="PIK33627.1"/>
    </source>
</evidence>
<gene>
    <name evidence="2" type="ORF">BSL78_29554</name>
</gene>
<comment type="caution">
    <text evidence="2">The sequence shown here is derived from an EMBL/GenBank/DDBJ whole genome shotgun (WGS) entry which is preliminary data.</text>
</comment>
<feature type="region of interest" description="Disordered" evidence="1">
    <location>
        <begin position="69"/>
        <end position="119"/>
    </location>
</feature>
<keyword evidence="3" id="KW-1185">Reference proteome</keyword>
<sequence>MFVKIPLRSNVSLAWMKYPQVFFPGVTCDVHNGLYCPFKKFGFCSDFKIRYKCCNNSCVSTVGTTTSSTIPSTPSVPTTTPTLGSTTGPTRPSSTVLTTVGTTTEETTPYSTTSVTTQPTNATTTLQTTTAETTTVTEEPCLPCEIHLLPADSYTVDGCITEPISLPTCGGSCPSSYSFKKGKTRCASKLIESDDYVFADDDPLEIIAMIATFSRPALIIILWR</sequence>
<accession>A0A2G8JD06</accession>
<evidence type="ECO:0000256" key="1">
    <source>
        <dbReference type="SAM" id="MobiDB-lite"/>
    </source>
</evidence>
<dbReference type="EMBL" id="MRZV01002464">
    <property type="protein sequence ID" value="PIK33627.1"/>
    <property type="molecule type" value="Genomic_DNA"/>
</dbReference>